<comment type="caution">
    <text evidence="1">The sequence shown here is derived from an EMBL/GenBank/DDBJ whole genome shotgun (WGS) entry which is preliminary data.</text>
</comment>
<proteinExistence type="predicted"/>
<dbReference type="EMBL" id="JAFMYU010000003">
    <property type="protein sequence ID" value="MBO0930345.1"/>
    <property type="molecule type" value="Genomic_DNA"/>
</dbReference>
<sequence length="85" mass="9571">MAKINFTKSPKSQKVNASYEEKFEALNEAIAAVMEAHGFDEFLLTVKSKNGPYSTAIGTDTYDQALRLFDKSRSTIIEFRDSQTK</sequence>
<accession>A0A939G4M7</accession>
<dbReference type="Proteomes" id="UP000664795">
    <property type="component" value="Unassembled WGS sequence"/>
</dbReference>
<reference evidence="1 2" key="1">
    <citation type="submission" date="2021-03" db="EMBL/GenBank/DDBJ databases">
        <title>Fibrella sp. HMF5036 genome sequencing and assembly.</title>
        <authorList>
            <person name="Kang H."/>
            <person name="Kim H."/>
            <person name="Bae S."/>
            <person name="Joh K."/>
        </authorList>
    </citation>
    <scope>NUCLEOTIDE SEQUENCE [LARGE SCALE GENOMIC DNA]</scope>
    <source>
        <strain evidence="1 2">HMF5036</strain>
    </source>
</reference>
<evidence type="ECO:0000313" key="1">
    <source>
        <dbReference type="EMBL" id="MBO0930345.1"/>
    </source>
</evidence>
<protein>
    <submittedName>
        <fullName evidence="1">Uncharacterized protein</fullName>
    </submittedName>
</protein>
<dbReference type="RefSeq" id="WP_207334310.1">
    <property type="nucleotide sequence ID" value="NZ_JAFMYU010000003.1"/>
</dbReference>
<dbReference type="AlphaFoldDB" id="A0A939G4M7"/>
<gene>
    <name evidence="1" type="ORF">J2I48_05025</name>
</gene>
<keyword evidence="2" id="KW-1185">Reference proteome</keyword>
<organism evidence="1 2">
    <name type="scientific">Fibrella aquatilis</name>
    <dbReference type="NCBI Taxonomy" id="2817059"/>
    <lineage>
        <taxon>Bacteria</taxon>
        <taxon>Pseudomonadati</taxon>
        <taxon>Bacteroidota</taxon>
        <taxon>Cytophagia</taxon>
        <taxon>Cytophagales</taxon>
        <taxon>Spirosomataceae</taxon>
        <taxon>Fibrella</taxon>
    </lineage>
</organism>
<name>A0A939G4M7_9BACT</name>
<evidence type="ECO:0000313" key="2">
    <source>
        <dbReference type="Proteomes" id="UP000664795"/>
    </source>
</evidence>